<evidence type="ECO:0000256" key="2">
    <source>
        <dbReference type="ARBA" id="ARBA00022553"/>
    </source>
</evidence>
<feature type="compositionally biased region" description="Polar residues" evidence="6">
    <location>
        <begin position="344"/>
        <end position="355"/>
    </location>
</feature>
<dbReference type="PANTHER" id="PTHR15921">
    <property type="entry name" value="PRE-MRNA CLEAVAGE COMPLEX II"/>
    <property type="match status" value="1"/>
</dbReference>
<feature type="domain" description="RRM" evidence="7">
    <location>
        <begin position="381"/>
        <end position="451"/>
    </location>
</feature>
<dbReference type="GO" id="GO:0006369">
    <property type="term" value="P:termination of RNA polymerase II transcription"/>
    <property type="evidence" value="ECO:0007669"/>
    <property type="project" value="InterPro"/>
</dbReference>
<dbReference type="SUPFAM" id="SSF54928">
    <property type="entry name" value="RNA-binding domain, RBD"/>
    <property type="match status" value="1"/>
</dbReference>
<dbReference type="HOGENOM" id="CLU_016577_0_0_1"/>
<dbReference type="SMART" id="SM00360">
    <property type="entry name" value="RRM"/>
    <property type="match status" value="1"/>
</dbReference>
<reference evidence="9 10" key="1">
    <citation type="journal article" date="2011" name="Proc. Natl. Acad. Sci. U.S.A.">
        <title>Comparative genomics of xylose-fermenting fungi for enhanced biofuel production.</title>
        <authorList>
            <person name="Wohlbach D.J."/>
            <person name="Kuo A."/>
            <person name="Sato T.K."/>
            <person name="Potts K.M."/>
            <person name="Salamov A.A."/>
            <person name="LaButti K.M."/>
            <person name="Sun H."/>
            <person name="Clum A."/>
            <person name="Pangilinan J.L."/>
            <person name="Lindquist E.A."/>
            <person name="Lucas S."/>
            <person name="Lapidus A."/>
            <person name="Jin M."/>
            <person name="Gunawan C."/>
            <person name="Balan V."/>
            <person name="Dale B.E."/>
            <person name="Jeffries T.W."/>
            <person name="Zinkel R."/>
            <person name="Barry K.W."/>
            <person name="Grigoriev I.V."/>
            <person name="Gasch A.P."/>
        </authorList>
    </citation>
    <scope>NUCLEOTIDE SEQUENCE [LARGE SCALE GENOMIC DNA]</scope>
    <source>
        <strain evidence="10">ATCC 10573 / BCRC 21748 / CBS 615 / JCM 9827 / NBRC 10315 / NRRL Y-1498 / VKM Y-70</strain>
    </source>
</reference>
<dbReference type="Pfam" id="PF21380">
    <property type="entry name" value="Nrd1-Seb1_dom2"/>
    <property type="match status" value="1"/>
</dbReference>
<evidence type="ECO:0000256" key="3">
    <source>
        <dbReference type="ARBA" id="ARBA00022884"/>
    </source>
</evidence>
<feature type="compositionally biased region" description="Low complexity" evidence="6">
    <location>
        <begin position="188"/>
        <end position="207"/>
    </location>
</feature>
<feature type="compositionally biased region" description="Low complexity" evidence="6">
    <location>
        <begin position="576"/>
        <end position="605"/>
    </location>
</feature>
<feature type="compositionally biased region" description="Polar residues" evidence="6">
    <location>
        <begin position="169"/>
        <end position="181"/>
    </location>
</feature>
<dbReference type="GO" id="GO:0003729">
    <property type="term" value="F:mRNA binding"/>
    <property type="evidence" value="ECO:0007669"/>
    <property type="project" value="InterPro"/>
</dbReference>
<dbReference type="PROSITE" id="PS51391">
    <property type="entry name" value="CID"/>
    <property type="match status" value="1"/>
</dbReference>
<sequence length="611" mass="65914">MSDIEKFESILKEIPTLKAPGVSGSRIKQLTELAVKNVKEESVLIPILYTACKSVPSSHKLGSMYVVDSIVRAYVDEARRFNETFGPEAPQGSFAAGVYKISELIESLMDDALELSIVQSQTIKILKLLDIWERAQTFDASIIDSIKDKHAKSSTPPGTPPPGRVKPTSHLTASANDTNDGGSKPEDSNSILSALASLAQKSNSNSSTPNNQGVTPVTGGGNQANNILAQLSAISSAGNVASNAVPASTHNQAAPASNNVLDMLQQMQNSQLQQSQPPQRDPRNDRGPDTYSRRNRSRSPGYENTGRRRDRSPPRYQQPASLPQIPGGNGQFSQQNPKKRQGPSGLNQEGEQNVPGNPHFRPRNVGVDATLPQGSIKVLSRTLFIGGVPRSMGEHELGDVLRPLAEVQSVILNSERKHAFVKVYSRKEAEQVIMSFNKDNALPLRTRWGVGFGPRDCCNYQQGVSIIPIQRLTEADKSWIVSAQWGGTGGQPLVSGVVVDEPDIEIGSGISSKAMSKKMPTNSARNGPKSNRPGEPEIEYSRGGYNGQQQNFGGMNPGAVNPLQGLFNNGAPPNGLPQMPNYQQMNMNPNGNPNGNSNLGSQLSNFFNQQQ</sequence>
<keyword evidence="10" id="KW-1185">Reference proteome</keyword>
<feature type="region of interest" description="Disordered" evidence="6">
    <location>
        <begin position="148"/>
        <end position="221"/>
    </location>
</feature>
<name>G3BAJ6_CANTC</name>
<dbReference type="InterPro" id="IPR035979">
    <property type="entry name" value="RBD_domain_sf"/>
</dbReference>
<feature type="compositionally biased region" description="Low complexity" evidence="6">
    <location>
        <begin position="268"/>
        <end position="278"/>
    </location>
</feature>
<feature type="domain" description="CID" evidence="8">
    <location>
        <begin position="1"/>
        <end position="154"/>
    </location>
</feature>
<dbReference type="GO" id="GO:0031124">
    <property type="term" value="P:mRNA 3'-end processing"/>
    <property type="evidence" value="ECO:0007669"/>
    <property type="project" value="InterPro"/>
</dbReference>
<proteinExistence type="predicted"/>
<dbReference type="STRING" id="590646.G3BAJ6"/>
<protein>
    <submittedName>
        <fullName evidence="9">Uncharacterized protein</fullName>
    </submittedName>
</protein>
<dbReference type="eggNOG" id="KOG0132">
    <property type="taxonomic scope" value="Eukaryota"/>
</dbReference>
<dbReference type="GO" id="GO:0010629">
    <property type="term" value="P:negative regulation of gene expression"/>
    <property type="evidence" value="ECO:0007669"/>
    <property type="project" value="UniProtKB-ARBA"/>
</dbReference>
<evidence type="ECO:0000259" key="7">
    <source>
        <dbReference type="PROSITE" id="PS50102"/>
    </source>
</evidence>
<keyword evidence="3 5" id="KW-0694">RNA-binding</keyword>
<dbReference type="InterPro" id="IPR006569">
    <property type="entry name" value="CID_dom"/>
</dbReference>
<dbReference type="PANTHER" id="PTHR15921:SF3">
    <property type="entry name" value="PRE-MRNA CLEAVAGE COMPLEX 2 PROTEIN PCF11"/>
    <property type="match status" value="1"/>
</dbReference>
<dbReference type="Gene3D" id="1.25.40.90">
    <property type="match status" value="1"/>
</dbReference>
<feature type="region of interest" description="Disordered" evidence="6">
    <location>
        <begin position="268"/>
        <end position="368"/>
    </location>
</feature>
<organism evidence="10">
    <name type="scientific">Candida tenuis (strain ATCC 10573 / BCRC 21748 / CBS 615 / JCM 9827 / NBRC 10315 / NRRL Y-1498 / VKM Y-70)</name>
    <name type="common">Yeast</name>
    <name type="synonym">Yamadazyma tenuis</name>
    <dbReference type="NCBI Taxonomy" id="590646"/>
    <lineage>
        <taxon>Eukaryota</taxon>
        <taxon>Fungi</taxon>
        <taxon>Dikarya</taxon>
        <taxon>Ascomycota</taxon>
        <taxon>Saccharomycotina</taxon>
        <taxon>Pichiomycetes</taxon>
        <taxon>Debaryomycetaceae</taxon>
        <taxon>Yamadazyma</taxon>
    </lineage>
</organism>
<feature type="region of interest" description="Disordered" evidence="6">
    <location>
        <begin position="508"/>
        <end position="611"/>
    </location>
</feature>
<feature type="compositionally biased region" description="Polar residues" evidence="6">
    <location>
        <begin position="509"/>
        <end position="529"/>
    </location>
</feature>
<dbReference type="GO" id="GO:0005849">
    <property type="term" value="C:mRNA cleavage factor complex"/>
    <property type="evidence" value="ECO:0007669"/>
    <property type="project" value="TreeGrafter"/>
</dbReference>
<evidence type="ECO:0000256" key="4">
    <source>
        <dbReference type="ARBA" id="ARBA00023242"/>
    </source>
</evidence>
<dbReference type="AlphaFoldDB" id="G3BAJ6"/>
<dbReference type="OrthoDB" id="79367at2759"/>
<dbReference type="FunFam" id="3.30.70.330:FF:000397">
    <property type="entry name" value="RNA binding protein Nrd1"/>
    <property type="match status" value="1"/>
</dbReference>
<dbReference type="InterPro" id="IPR012677">
    <property type="entry name" value="Nucleotide-bd_a/b_plait_sf"/>
</dbReference>
<dbReference type="GO" id="GO:0005737">
    <property type="term" value="C:cytoplasm"/>
    <property type="evidence" value="ECO:0007669"/>
    <property type="project" value="TreeGrafter"/>
</dbReference>
<dbReference type="GO" id="GO:0000993">
    <property type="term" value="F:RNA polymerase II complex binding"/>
    <property type="evidence" value="ECO:0007669"/>
    <property type="project" value="InterPro"/>
</dbReference>
<dbReference type="Gene3D" id="3.30.70.330">
    <property type="match status" value="1"/>
</dbReference>
<keyword evidence="2" id="KW-0597">Phosphoprotein</keyword>
<dbReference type="GO" id="GO:0031126">
    <property type="term" value="P:sno(s)RNA 3'-end processing"/>
    <property type="evidence" value="ECO:0007669"/>
    <property type="project" value="UniProtKB-ARBA"/>
</dbReference>
<dbReference type="Proteomes" id="UP000000707">
    <property type="component" value="Unassembled WGS sequence"/>
</dbReference>
<dbReference type="InterPro" id="IPR048892">
    <property type="entry name" value="Nrd1_Seb1_dom2"/>
</dbReference>
<accession>G3BAJ6</accession>
<feature type="compositionally biased region" description="Basic and acidic residues" evidence="6">
    <location>
        <begin position="280"/>
        <end position="292"/>
    </location>
</feature>
<keyword evidence="4" id="KW-0539">Nucleus</keyword>
<dbReference type="InterPro" id="IPR000504">
    <property type="entry name" value="RRM_dom"/>
</dbReference>
<evidence type="ECO:0000313" key="10">
    <source>
        <dbReference type="Proteomes" id="UP000000707"/>
    </source>
</evidence>
<evidence type="ECO:0000259" key="8">
    <source>
        <dbReference type="PROSITE" id="PS51391"/>
    </source>
</evidence>
<dbReference type="PROSITE" id="PS50102">
    <property type="entry name" value="RRM"/>
    <property type="match status" value="1"/>
</dbReference>
<dbReference type="InterPro" id="IPR008942">
    <property type="entry name" value="ENTH_VHS"/>
</dbReference>
<evidence type="ECO:0000256" key="6">
    <source>
        <dbReference type="SAM" id="MobiDB-lite"/>
    </source>
</evidence>
<comment type="subcellular location">
    <subcellularLocation>
        <location evidence="1">Nucleus</location>
    </subcellularLocation>
</comment>
<dbReference type="SMART" id="SM00582">
    <property type="entry name" value="RPR"/>
    <property type="match status" value="1"/>
</dbReference>
<dbReference type="SUPFAM" id="SSF48464">
    <property type="entry name" value="ENTH/VHS domain"/>
    <property type="match status" value="1"/>
</dbReference>
<dbReference type="FunFam" id="1.25.40.90:FF:000026">
    <property type="entry name" value="RNA binding protein Nrd1"/>
    <property type="match status" value="1"/>
</dbReference>
<dbReference type="CDD" id="cd16984">
    <property type="entry name" value="CID_Nrd1_like"/>
    <property type="match status" value="1"/>
</dbReference>
<feature type="compositionally biased region" description="Low complexity" evidence="6">
    <location>
        <begin position="547"/>
        <end position="558"/>
    </location>
</feature>
<dbReference type="EMBL" id="GL996527">
    <property type="protein sequence ID" value="EGV61418.1"/>
    <property type="molecule type" value="Genomic_DNA"/>
</dbReference>
<gene>
    <name evidence="9" type="ORF">CANTEDRAFT_124079</name>
</gene>
<evidence type="ECO:0000256" key="1">
    <source>
        <dbReference type="ARBA" id="ARBA00004123"/>
    </source>
</evidence>
<evidence type="ECO:0000256" key="5">
    <source>
        <dbReference type="PROSITE-ProRule" id="PRU00176"/>
    </source>
</evidence>
<dbReference type="InterPro" id="IPR045154">
    <property type="entry name" value="PCF11-like"/>
</dbReference>
<evidence type="ECO:0000313" key="9">
    <source>
        <dbReference type="EMBL" id="EGV61418.1"/>
    </source>
</evidence>
<dbReference type="Pfam" id="PF04818">
    <property type="entry name" value="CID"/>
    <property type="match status" value="1"/>
</dbReference>